<dbReference type="Proteomes" id="UP001206483">
    <property type="component" value="Unassembled WGS sequence"/>
</dbReference>
<sequence length="375" mass="39446">MSEPPRPSRRSILARGGAAVLAAGGALTAGTGPAAAAADPSPGSALLVPSARIDLNDGSDSWIREKALQNSTVLQSFGYDSANGRIYLAQVMQGGIRLADEPAAVSGAERSRHGDLAITQWDLAGNRLGSMYLRGFGHGVSIGVEPVGPTAYLWTEVDAVEQADHTSRGTRLARFPFADGTVLDSTSPALVKHTPVPGSTVNTASVDPVYGRLVHRYSLGTGLMHYRVHDLALARLGVWDRPLAGIDEPQITVDAATYGHPAFQGYAAVGRYLYLLHGNAYGSTETVDGTEVVISRPGIGNTFLSSVDLTTGAVVETRPTKAAYTLDYREPEGLGIHVPDPAQPGVFRLGLGFASNQPGTDHRATIYGKDLLVQP</sequence>
<dbReference type="EMBL" id="JAMZDX010000001">
    <property type="protein sequence ID" value="MCP2307292.1"/>
    <property type="molecule type" value="Genomic_DNA"/>
</dbReference>
<dbReference type="PROSITE" id="PS51318">
    <property type="entry name" value="TAT"/>
    <property type="match status" value="1"/>
</dbReference>
<dbReference type="RefSeq" id="WP_253793196.1">
    <property type="nucleotide sequence ID" value="NZ_BAAAUB010000033.1"/>
</dbReference>
<dbReference type="InterPro" id="IPR048799">
    <property type="entry name" value="P68_RBP_TagC-like_beta-prop"/>
</dbReference>
<proteinExistence type="predicted"/>
<comment type="caution">
    <text evidence="2">The sequence shown here is derived from an EMBL/GenBank/DDBJ whole genome shotgun (WGS) entry which is preliminary data.</text>
</comment>
<evidence type="ECO:0000313" key="2">
    <source>
        <dbReference type="EMBL" id="MCP2307292.1"/>
    </source>
</evidence>
<name>A0ABT1IQ87_9ACTN</name>
<evidence type="ECO:0000313" key="3">
    <source>
        <dbReference type="Proteomes" id="UP001206483"/>
    </source>
</evidence>
<reference evidence="2 3" key="1">
    <citation type="submission" date="2022-06" db="EMBL/GenBank/DDBJ databases">
        <title>Sequencing the genomes of 1000 actinobacteria strains.</title>
        <authorList>
            <person name="Klenk H.-P."/>
        </authorList>
    </citation>
    <scope>NUCLEOTIDE SEQUENCE [LARGE SCALE GENOMIC DNA]</scope>
    <source>
        <strain evidence="2 3">DSM 41656</strain>
    </source>
</reference>
<protein>
    <recommendedName>
        <fullName evidence="1">P68 RBP/TagC-like beta-propeller domain-containing protein</fullName>
    </recommendedName>
</protein>
<feature type="domain" description="P68 RBP/TagC-like beta-propeller" evidence="1">
    <location>
        <begin position="73"/>
        <end position="338"/>
    </location>
</feature>
<dbReference type="Pfam" id="PF21311">
    <property type="entry name" value="Phage_RBD_prop"/>
    <property type="match status" value="1"/>
</dbReference>
<keyword evidence="3" id="KW-1185">Reference proteome</keyword>
<dbReference type="InterPro" id="IPR006311">
    <property type="entry name" value="TAT_signal"/>
</dbReference>
<gene>
    <name evidence="2" type="ORF">FHR36_000384</name>
</gene>
<organism evidence="2 3">
    <name type="scientific">Kitasatospora paracochleata</name>
    <dbReference type="NCBI Taxonomy" id="58354"/>
    <lineage>
        <taxon>Bacteria</taxon>
        <taxon>Bacillati</taxon>
        <taxon>Actinomycetota</taxon>
        <taxon>Actinomycetes</taxon>
        <taxon>Kitasatosporales</taxon>
        <taxon>Streptomycetaceae</taxon>
        <taxon>Kitasatospora</taxon>
    </lineage>
</organism>
<accession>A0ABT1IQ87</accession>
<evidence type="ECO:0000259" key="1">
    <source>
        <dbReference type="Pfam" id="PF21311"/>
    </source>
</evidence>